<dbReference type="PANTHER" id="PTHR31299:SF0">
    <property type="entry name" value="ESTERASE, PUTATIVE (AFU_ORTHOLOGUE AFUA_1G05850)-RELATED"/>
    <property type="match status" value="1"/>
</dbReference>
<dbReference type="AlphaFoldDB" id="A0A6J4T7A5"/>
<dbReference type="SUPFAM" id="SSF159501">
    <property type="entry name" value="EreA/ChaN-like"/>
    <property type="match status" value="1"/>
</dbReference>
<dbReference type="GO" id="GO:0046677">
    <property type="term" value="P:response to antibiotic"/>
    <property type="evidence" value="ECO:0007669"/>
    <property type="project" value="InterPro"/>
</dbReference>
<dbReference type="CDD" id="cd14728">
    <property type="entry name" value="Ere-like"/>
    <property type="match status" value="1"/>
</dbReference>
<dbReference type="PIRSF" id="PIRSF036794">
    <property type="entry name" value="UCP_erythr_ester"/>
    <property type="match status" value="1"/>
</dbReference>
<keyword evidence="2" id="KW-0808">Transferase</keyword>
<dbReference type="Gene3D" id="1.20.1440.30">
    <property type="entry name" value="Biosynthetic Protein domain"/>
    <property type="match status" value="1"/>
</dbReference>
<dbReference type="EC" id="2.1.1.77" evidence="2"/>
<name>A0A6J4T7A5_9ACTN</name>
<reference evidence="2" key="1">
    <citation type="submission" date="2020-02" db="EMBL/GenBank/DDBJ databases">
        <authorList>
            <person name="Meier V. D."/>
        </authorList>
    </citation>
    <scope>NUCLEOTIDE SEQUENCE</scope>
    <source>
        <strain evidence="2">AVDCRST_MAG67</strain>
    </source>
</reference>
<evidence type="ECO:0000256" key="1">
    <source>
        <dbReference type="SAM" id="MobiDB-lite"/>
    </source>
</evidence>
<evidence type="ECO:0000313" key="2">
    <source>
        <dbReference type="EMBL" id="CAA9515912.1"/>
    </source>
</evidence>
<accession>A0A6J4T7A5</accession>
<dbReference type="Pfam" id="PF05139">
    <property type="entry name" value="Erythro_esteras"/>
    <property type="match status" value="1"/>
</dbReference>
<dbReference type="PANTHER" id="PTHR31299">
    <property type="entry name" value="ESTERASE, PUTATIVE (AFU_ORTHOLOGUE AFUA_1G05850)-RELATED"/>
    <property type="match status" value="1"/>
</dbReference>
<dbReference type="EMBL" id="CADCVQ010000126">
    <property type="protein sequence ID" value="CAA9515912.1"/>
    <property type="molecule type" value="Genomic_DNA"/>
</dbReference>
<feature type="region of interest" description="Disordered" evidence="1">
    <location>
        <begin position="1"/>
        <end position="20"/>
    </location>
</feature>
<keyword evidence="2" id="KW-0489">Methyltransferase</keyword>
<dbReference type="InterPro" id="IPR052036">
    <property type="entry name" value="Hydrolase/PRTase-associated"/>
</dbReference>
<gene>
    <name evidence="2" type="ORF">AVDCRST_MAG67-2982</name>
</gene>
<dbReference type="Gene3D" id="3.30.1870.10">
    <property type="entry name" value="EreA-like, domain 2"/>
    <property type="match status" value="1"/>
</dbReference>
<organism evidence="2">
    <name type="scientific">uncultured Solirubrobacteraceae bacterium</name>
    <dbReference type="NCBI Taxonomy" id="1162706"/>
    <lineage>
        <taxon>Bacteria</taxon>
        <taxon>Bacillati</taxon>
        <taxon>Actinomycetota</taxon>
        <taxon>Thermoleophilia</taxon>
        <taxon>Solirubrobacterales</taxon>
        <taxon>Solirubrobacteraceae</taxon>
        <taxon>environmental samples</taxon>
    </lineage>
</organism>
<proteinExistence type="predicted"/>
<dbReference type="Gene3D" id="3.40.1660.10">
    <property type="entry name" value="EreA-like (biosynthetic domain)"/>
    <property type="match status" value="1"/>
</dbReference>
<protein>
    <submittedName>
        <fullName evidence="2">Protein-L-isoaspartate O-methyltransferase</fullName>
        <ecNumber evidence="2">2.1.1.77</ecNumber>
    </submittedName>
</protein>
<dbReference type="InterPro" id="IPR014622">
    <property type="entry name" value="UCP036794_erythomycin"/>
</dbReference>
<sequence length="443" mass="50032">MPDRLAQDPPPTPPAALDRALSGAPQDYYPLVRRARDASYVLLGEASHGTDEFYRARVEITKRLITEERFTLVAVEADWPHAHRVNCFVRGASDDTSAEQALGDFRRFPSWIWRNTVVAEFVTWLREYNDSLPAGARKVGFYGLDLYSLYTSMEEVVRYLEDVDPDAAGRARERYACFGHFGRDPRAYARQTGLRGAQSCEPGAVEQLVELRRLAAARAARRDGPPDEDRRFHAEQNARLVVDAEAYYRAVYGGGQESWNLRDRHMAQTLEELVAHVRRRERTAKAVVWEHNSHVGDARATDMRELGQLNVGQLMRERHGTQAFSVGFTTYTGTVTAASAWGGPAQRSHVRPALPGSWEDVLHEQGLPALLIDARKLEGSGLERGIGVVYRPETELLSHYFHARLGEQFDAVIHIDETHAVEPLERTSEWERGELPDTYPWGV</sequence>
<dbReference type="GO" id="GO:0004719">
    <property type="term" value="F:protein-L-isoaspartate (D-aspartate) O-methyltransferase activity"/>
    <property type="evidence" value="ECO:0007669"/>
    <property type="project" value="UniProtKB-EC"/>
</dbReference>
<dbReference type="InterPro" id="IPR007815">
    <property type="entry name" value="Emycin_Estase"/>
</dbReference>
<dbReference type="GO" id="GO:0032259">
    <property type="term" value="P:methylation"/>
    <property type="evidence" value="ECO:0007669"/>
    <property type="project" value="UniProtKB-KW"/>
</dbReference>